<dbReference type="AlphaFoldDB" id="A0A4U9RRG1"/>
<protein>
    <submittedName>
        <fullName evidence="2">Membrane protein</fullName>
    </submittedName>
</protein>
<accession>A0A4U9RRG1</accession>
<feature type="transmembrane region" description="Helical" evidence="1">
    <location>
        <begin position="14"/>
        <end position="34"/>
    </location>
</feature>
<dbReference type="EMBL" id="LR590481">
    <property type="protein sequence ID" value="VTQ94181.1"/>
    <property type="molecule type" value="Genomic_DNA"/>
</dbReference>
<keyword evidence="1" id="KW-0812">Transmembrane</keyword>
<name>A0A4U9RRG1_HATHI</name>
<dbReference type="RefSeq" id="WP_171012058.1">
    <property type="nucleotide sequence ID" value="NZ_JBMFZJ010000001.1"/>
</dbReference>
<evidence type="ECO:0000256" key="1">
    <source>
        <dbReference type="SAM" id="Phobius"/>
    </source>
</evidence>
<organism evidence="2 3">
    <name type="scientific">Hathewaya histolytica</name>
    <name type="common">Clostridium histolyticum</name>
    <dbReference type="NCBI Taxonomy" id="1498"/>
    <lineage>
        <taxon>Bacteria</taxon>
        <taxon>Bacillati</taxon>
        <taxon>Bacillota</taxon>
        <taxon>Clostridia</taxon>
        <taxon>Eubacteriales</taxon>
        <taxon>Clostridiaceae</taxon>
        <taxon>Hathewaya</taxon>
    </lineage>
</organism>
<keyword evidence="3" id="KW-1185">Reference proteome</keyword>
<evidence type="ECO:0000313" key="2">
    <source>
        <dbReference type="EMBL" id="VTQ94181.1"/>
    </source>
</evidence>
<dbReference type="KEGG" id="hhw:NCTC503_02273"/>
<reference evidence="2 3" key="1">
    <citation type="submission" date="2019-05" db="EMBL/GenBank/DDBJ databases">
        <authorList>
            <consortium name="Pathogen Informatics"/>
        </authorList>
    </citation>
    <scope>NUCLEOTIDE SEQUENCE [LARGE SCALE GENOMIC DNA]</scope>
    <source>
        <strain evidence="2 3">NCTC503</strain>
    </source>
</reference>
<evidence type="ECO:0000313" key="3">
    <source>
        <dbReference type="Proteomes" id="UP000308489"/>
    </source>
</evidence>
<sequence>MNTNKAIKKQRNKYFRFVFLMSFIFILFPCIVIYRKLYNYIVFIYIVVLDLLILISILKRTEEEWLFYTQKISKFYIKNGIFKRVYSFKCEEARFVHVDGKEENLKLFLIIQSKRKNKTLKVITKKFIKQYPYAGSYYYNLFKRKPDYNYYYVIVDKGKYRKHLLLDKLYSSCFNAFYSEEAVKYIKEYRK</sequence>
<keyword evidence="1" id="KW-0472">Membrane</keyword>
<dbReference type="Proteomes" id="UP000308489">
    <property type="component" value="Chromosome 1"/>
</dbReference>
<gene>
    <name evidence="2" type="ORF">NCTC503_02273</name>
</gene>
<proteinExistence type="predicted"/>
<feature type="transmembrane region" description="Helical" evidence="1">
    <location>
        <begin position="40"/>
        <end position="58"/>
    </location>
</feature>
<keyword evidence="1" id="KW-1133">Transmembrane helix</keyword>